<organism evidence="2 3">
    <name type="scientific">Agrobacterium rubi TR3 = NBRC 13261</name>
    <dbReference type="NCBI Taxonomy" id="1368415"/>
    <lineage>
        <taxon>Bacteria</taxon>
        <taxon>Pseudomonadati</taxon>
        <taxon>Pseudomonadota</taxon>
        <taxon>Alphaproteobacteria</taxon>
        <taxon>Hyphomicrobiales</taxon>
        <taxon>Rhizobiaceae</taxon>
        <taxon>Rhizobium/Agrobacterium group</taxon>
        <taxon>Agrobacterium</taxon>
    </lineage>
</organism>
<accession>A0A081D268</accession>
<feature type="compositionally biased region" description="Basic and acidic residues" evidence="1">
    <location>
        <begin position="24"/>
        <end position="35"/>
    </location>
</feature>
<protein>
    <submittedName>
        <fullName evidence="2">Uncharacterized protein</fullName>
    </submittedName>
</protein>
<evidence type="ECO:0000256" key="1">
    <source>
        <dbReference type="SAM" id="MobiDB-lite"/>
    </source>
</evidence>
<feature type="compositionally biased region" description="Pro residues" evidence="1">
    <location>
        <begin position="7"/>
        <end position="21"/>
    </location>
</feature>
<dbReference type="EMBL" id="BBJU01000030">
    <property type="protein sequence ID" value="GAK73014.1"/>
    <property type="molecule type" value="Genomic_DNA"/>
</dbReference>
<evidence type="ECO:0000313" key="3">
    <source>
        <dbReference type="Proteomes" id="UP000028701"/>
    </source>
</evidence>
<dbReference type="RefSeq" id="WP_165572264.1">
    <property type="nucleotide sequence ID" value="NZ_BBJU01000030.1"/>
</dbReference>
<feature type="region of interest" description="Disordered" evidence="1">
    <location>
        <begin position="1"/>
        <end position="52"/>
    </location>
</feature>
<dbReference type="Proteomes" id="UP000028701">
    <property type="component" value="Unassembled WGS sequence"/>
</dbReference>
<comment type="caution">
    <text evidence="2">The sequence shown here is derived from an EMBL/GenBank/DDBJ whole genome shotgun (WGS) entry which is preliminary data.</text>
</comment>
<evidence type="ECO:0000313" key="2">
    <source>
        <dbReference type="EMBL" id="GAK73014.1"/>
    </source>
</evidence>
<name>A0A081D268_9HYPH</name>
<proteinExistence type="predicted"/>
<sequence length="52" mass="5539">MSMLPVEPVPGEIPPAPPGQDIPPIKEPEPDHLPDESPVPNPDENDNPPSVL</sequence>
<reference evidence="2 3" key="1">
    <citation type="submission" date="2014-08" db="EMBL/GenBank/DDBJ databases">
        <title>Whole genome shotgun sequence of Rhizobium rubi NBRC 13261.</title>
        <authorList>
            <person name="Katano-Makiyama Y."/>
            <person name="Hosoyama A."/>
            <person name="Hashimoto M."/>
            <person name="Hosoyama Y."/>
            <person name="Noguchi M."/>
            <person name="Tsuchikane K."/>
            <person name="Uohara A."/>
            <person name="Ohji S."/>
            <person name="Ichikawa N."/>
            <person name="Kimura A."/>
            <person name="Yamazoe A."/>
            <person name="Fujita N."/>
        </authorList>
    </citation>
    <scope>NUCLEOTIDE SEQUENCE [LARGE SCALE GENOMIC DNA]</scope>
    <source>
        <strain evidence="2 3">NBRC 13261</strain>
    </source>
</reference>
<gene>
    <name evidence="2" type="ORF">RRU01S_30_00120</name>
</gene>
<dbReference type="AlphaFoldDB" id="A0A081D268"/>